<feature type="compositionally biased region" description="Basic residues" evidence="5">
    <location>
        <begin position="77"/>
        <end position="92"/>
    </location>
</feature>
<dbReference type="PANTHER" id="PTHR13093">
    <property type="entry name" value="ZINC FINGER HIT DOMAIN CONTAINING PROTEIN 1"/>
    <property type="match status" value="1"/>
</dbReference>
<keyword evidence="2 4" id="KW-0863">Zinc-finger</keyword>
<gene>
    <name evidence="7" type="ORF">Vafri_10978</name>
</gene>
<dbReference type="GO" id="GO:0008270">
    <property type="term" value="F:zinc ion binding"/>
    <property type="evidence" value="ECO:0007669"/>
    <property type="project" value="UniProtKB-UniRule"/>
</dbReference>
<dbReference type="CDD" id="cd21437">
    <property type="entry name" value="zf-HIT_ZNHIT1_like"/>
    <property type="match status" value="1"/>
</dbReference>
<evidence type="ECO:0000256" key="3">
    <source>
        <dbReference type="ARBA" id="ARBA00022833"/>
    </source>
</evidence>
<dbReference type="Gene3D" id="3.30.60.190">
    <property type="match status" value="1"/>
</dbReference>
<keyword evidence="8" id="KW-1185">Reference proteome</keyword>
<evidence type="ECO:0000256" key="2">
    <source>
        <dbReference type="ARBA" id="ARBA00022771"/>
    </source>
</evidence>
<protein>
    <recommendedName>
        <fullName evidence="6">HIT-type domain-containing protein</fullName>
    </recommendedName>
</protein>
<dbReference type="InterPro" id="IPR039723">
    <property type="entry name" value="Vps71/ZNHIT1"/>
</dbReference>
<feature type="compositionally biased region" description="Acidic residues" evidence="5">
    <location>
        <begin position="58"/>
        <end position="73"/>
    </location>
</feature>
<dbReference type="GO" id="GO:0006338">
    <property type="term" value="P:chromatin remodeling"/>
    <property type="evidence" value="ECO:0007669"/>
    <property type="project" value="InterPro"/>
</dbReference>
<evidence type="ECO:0000313" key="7">
    <source>
        <dbReference type="EMBL" id="GIL55422.1"/>
    </source>
</evidence>
<evidence type="ECO:0000256" key="1">
    <source>
        <dbReference type="ARBA" id="ARBA00022723"/>
    </source>
</evidence>
<dbReference type="InterPro" id="IPR007529">
    <property type="entry name" value="Znf_HIT"/>
</dbReference>
<dbReference type="EMBL" id="BNCO01000021">
    <property type="protein sequence ID" value="GIL55422.1"/>
    <property type="molecule type" value="Genomic_DNA"/>
</dbReference>
<comment type="caution">
    <text evidence="7">The sequence shown here is derived from an EMBL/GenBank/DDBJ whole genome shotgun (WGS) entry which is preliminary data.</text>
</comment>
<accession>A0A8J4BBH2</accession>
<dbReference type="Pfam" id="PF04438">
    <property type="entry name" value="zf-HIT"/>
    <property type="match status" value="1"/>
</dbReference>
<keyword evidence="3" id="KW-0862">Zinc</keyword>
<reference evidence="7" key="1">
    <citation type="journal article" date="2021" name="Proc. Natl. Acad. Sci. U.S.A.">
        <title>Three genomes in the algal genus Volvox reveal the fate of a haploid sex-determining region after a transition to homothallism.</title>
        <authorList>
            <person name="Yamamoto K."/>
            <person name="Hamaji T."/>
            <person name="Kawai-Toyooka H."/>
            <person name="Matsuzaki R."/>
            <person name="Takahashi F."/>
            <person name="Nishimura Y."/>
            <person name="Kawachi M."/>
            <person name="Noguchi H."/>
            <person name="Minakuchi Y."/>
            <person name="Umen J.G."/>
            <person name="Toyoda A."/>
            <person name="Nozaki H."/>
        </authorList>
    </citation>
    <scope>NUCLEOTIDE SEQUENCE</scope>
    <source>
        <strain evidence="7">NIES-3780</strain>
    </source>
</reference>
<feature type="domain" description="HIT-type" evidence="6">
    <location>
        <begin position="140"/>
        <end position="172"/>
    </location>
</feature>
<dbReference type="AlphaFoldDB" id="A0A8J4BBH2"/>
<evidence type="ECO:0000256" key="4">
    <source>
        <dbReference type="PROSITE-ProRule" id="PRU00453"/>
    </source>
</evidence>
<keyword evidence="1" id="KW-0479">Metal-binding</keyword>
<dbReference type="PROSITE" id="PS51083">
    <property type="entry name" value="ZF_HIT"/>
    <property type="match status" value="1"/>
</dbReference>
<evidence type="ECO:0000313" key="8">
    <source>
        <dbReference type="Proteomes" id="UP000747399"/>
    </source>
</evidence>
<evidence type="ECO:0000256" key="5">
    <source>
        <dbReference type="SAM" id="MobiDB-lite"/>
    </source>
</evidence>
<dbReference type="GO" id="GO:0005634">
    <property type="term" value="C:nucleus"/>
    <property type="evidence" value="ECO:0007669"/>
    <property type="project" value="UniProtKB-ARBA"/>
</dbReference>
<organism evidence="7 8">
    <name type="scientific">Volvox africanus</name>
    <dbReference type="NCBI Taxonomy" id="51714"/>
    <lineage>
        <taxon>Eukaryota</taxon>
        <taxon>Viridiplantae</taxon>
        <taxon>Chlorophyta</taxon>
        <taxon>core chlorophytes</taxon>
        <taxon>Chlorophyceae</taxon>
        <taxon>CS clade</taxon>
        <taxon>Chlamydomonadales</taxon>
        <taxon>Volvocaceae</taxon>
        <taxon>Volvox</taxon>
    </lineage>
</organism>
<feature type="region of interest" description="Disordered" evidence="5">
    <location>
        <begin position="1"/>
        <end position="108"/>
    </location>
</feature>
<dbReference type="Proteomes" id="UP000747399">
    <property type="component" value="Unassembled WGS sequence"/>
</dbReference>
<feature type="compositionally biased region" description="Low complexity" evidence="5">
    <location>
        <begin position="25"/>
        <end position="40"/>
    </location>
</feature>
<evidence type="ECO:0000259" key="6">
    <source>
        <dbReference type="PROSITE" id="PS51083"/>
    </source>
</evidence>
<sequence>MAGPRPTNAPARRALRDRKVSQRMAVVDDATRQQAAQARLDALENDNDQGTDIFGLASDDDEFNLEDEEEDDDVAGKKGKGRKKASAKRKLRSVASDRRGPKNFSRLLDEAELDRLPPGKPSYLTAAARPSKASAPRKFCSVCGNTSGYTCARCGSRYCCRKCYTVHTETRCLKFTV</sequence>
<name>A0A8J4BBH2_9CHLO</name>
<proteinExistence type="predicted"/>